<dbReference type="AlphaFoldDB" id="A0A9X0HN18"/>
<protein>
    <submittedName>
        <fullName evidence="1">Uncharacterized protein</fullName>
    </submittedName>
</protein>
<comment type="caution">
    <text evidence="1">The sequence shown here is derived from an EMBL/GenBank/DDBJ whole genome shotgun (WGS) entry which is preliminary data.</text>
</comment>
<proteinExistence type="predicted"/>
<dbReference type="Proteomes" id="UP000054223">
    <property type="component" value="Unassembled WGS sequence"/>
</dbReference>
<accession>A0A9X0HN18</accession>
<organism evidence="1 2">
    <name type="scientific">Solirubrum puertoriconensis</name>
    <dbReference type="NCBI Taxonomy" id="1751427"/>
    <lineage>
        <taxon>Bacteria</taxon>
        <taxon>Pseudomonadati</taxon>
        <taxon>Bacteroidota</taxon>
        <taxon>Cytophagia</taxon>
        <taxon>Cytophagales</taxon>
    </lineage>
</organism>
<evidence type="ECO:0000313" key="2">
    <source>
        <dbReference type="Proteomes" id="UP000054223"/>
    </source>
</evidence>
<gene>
    <name evidence="1" type="ORF">ASU33_12130</name>
</gene>
<dbReference type="EMBL" id="LNAL01000006">
    <property type="protein sequence ID" value="KUG08864.1"/>
    <property type="molecule type" value="Genomic_DNA"/>
</dbReference>
<sequence length="71" mass="8049">MALPLQRVAEPRQTLAMRQAVQRHLGVKTSASSEVKTGYRAGSKNRAQHLLYECSNVTMYYKHRLFGSPTQ</sequence>
<keyword evidence="2" id="KW-1185">Reference proteome</keyword>
<reference evidence="1 2" key="1">
    <citation type="submission" date="2015-11" db="EMBL/GenBank/DDBJ databases">
        <title>Solirubrum puertoriconensis gen. nov. an environmental bacteria isolated in Puerto Rico.</title>
        <authorList>
            <person name="Cuebas-Irizarry M.F."/>
            <person name="Montalvo-Rodriguez R."/>
        </authorList>
    </citation>
    <scope>NUCLEOTIDE SEQUENCE [LARGE SCALE GENOMIC DNA]</scope>
    <source>
        <strain evidence="1 2">MC1A</strain>
    </source>
</reference>
<evidence type="ECO:0000313" key="1">
    <source>
        <dbReference type="EMBL" id="KUG08864.1"/>
    </source>
</evidence>
<name>A0A9X0HN18_SOLP1</name>